<dbReference type="EMBL" id="CP098747">
    <property type="protein sequence ID" value="USG62604.1"/>
    <property type="molecule type" value="Genomic_DNA"/>
</dbReference>
<comment type="function">
    <text evidence="9">Part of the tripartite ATP-independent periplasmic (TRAP) transport system.</text>
</comment>
<dbReference type="RefSeq" id="WP_251936527.1">
    <property type="nucleotide sequence ID" value="NZ_CP098747.1"/>
</dbReference>
<dbReference type="Pfam" id="PF04290">
    <property type="entry name" value="DctQ"/>
    <property type="match status" value="1"/>
</dbReference>
<comment type="similarity">
    <text evidence="8 9">Belongs to the TRAP transporter small permease family.</text>
</comment>
<keyword evidence="7 9" id="KW-0472">Membrane</keyword>
<protein>
    <recommendedName>
        <fullName evidence="9">TRAP transporter small permease protein</fullName>
    </recommendedName>
</protein>
<feature type="transmembrane region" description="Helical" evidence="9">
    <location>
        <begin position="60"/>
        <end position="76"/>
    </location>
</feature>
<feature type="transmembrane region" description="Helical" evidence="9">
    <location>
        <begin position="21"/>
        <end position="40"/>
    </location>
</feature>
<dbReference type="PANTHER" id="PTHR35011">
    <property type="entry name" value="2,3-DIKETO-L-GULONATE TRAP TRANSPORTER SMALL PERMEASE PROTEIN YIAM"/>
    <property type="match status" value="1"/>
</dbReference>
<evidence type="ECO:0000256" key="3">
    <source>
        <dbReference type="ARBA" id="ARBA00022475"/>
    </source>
</evidence>
<feature type="transmembrane region" description="Helical" evidence="9">
    <location>
        <begin position="96"/>
        <end position="121"/>
    </location>
</feature>
<accession>A0ABY4W6P8</accession>
<keyword evidence="2 9" id="KW-0813">Transport</keyword>
<keyword evidence="5 9" id="KW-0812">Transmembrane</keyword>
<keyword evidence="4 9" id="KW-0997">Cell inner membrane</keyword>
<dbReference type="PANTHER" id="PTHR35011:SF4">
    <property type="entry name" value="SLL1102 PROTEIN"/>
    <property type="match status" value="1"/>
</dbReference>
<evidence type="ECO:0000256" key="5">
    <source>
        <dbReference type="ARBA" id="ARBA00022692"/>
    </source>
</evidence>
<reference evidence="11" key="1">
    <citation type="submission" date="2022-06" db="EMBL/GenBank/DDBJ databases">
        <title>Sneathiella actinostolidae sp. nov., isolated from a sea anemonein the Western Pacific Ocean.</title>
        <authorList>
            <person name="Wei M.J."/>
        </authorList>
    </citation>
    <scope>NUCLEOTIDE SEQUENCE</scope>
    <source>
        <strain evidence="11">PHK-P5</strain>
    </source>
</reference>
<evidence type="ECO:0000256" key="9">
    <source>
        <dbReference type="RuleBase" id="RU369079"/>
    </source>
</evidence>
<dbReference type="InterPro" id="IPR055348">
    <property type="entry name" value="DctQ"/>
</dbReference>
<evidence type="ECO:0000313" key="11">
    <source>
        <dbReference type="EMBL" id="USG62604.1"/>
    </source>
</evidence>
<keyword evidence="3" id="KW-1003">Cell membrane</keyword>
<feature type="domain" description="Tripartite ATP-independent periplasmic transporters DctQ component" evidence="10">
    <location>
        <begin position="29"/>
        <end position="166"/>
    </location>
</feature>
<evidence type="ECO:0000259" key="10">
    <source>
        <dbReference type="Pfam" id="PF04290"/>
    </source>
</evidence>
<proteinExistence type="inferred from homology"/>
<evidence type="ECO:0000313" key="12">
    <source>
        <dbReference type="Proteomes" id="UP001056291"/>
    </source>
</evidence>
<name>A0ABY4W6P8_9PROT</name>
<evidence type="ECO:0000256" key="8">
    <source>
        <dbReference type="ARBA" id="ARBA00038436"/>
    </source>
</evidence>
<organism evidence="11 12">
    <name type="scientific">Sneathiella marina</name>
    <dbReference type="NCBI Taxonomy" id="2950108"/>
    <lineage>
        <taxon>Bacteria</taxon>
        <taxon>Pseudomonadati</taxon>
        <taxon>Pseudomonadota</taxon>
        <taxon>Alphaproteobacteria</taxon>
        <taxon>Sneathiellales</taxon>
        <taxon>Sneathiellaceae</taxon>
        <taxon>Sneathiella</taxon>
    </lineage>
</organism>
<gene>
    <name evidence="11" type="ORF">NBZ79_06395</name>
</gene>
<evidence type="ECO:0000256" key="6">
    <source>
        <dbReference type="ARBA" id="ARBA00022989"/>
    </source>
</evidence>
<evidence type="ECO:0000256" key="4">
    <source>
        <dbReference type="ARBA" id="ARBA00022519"/>
    </source>
</evidence>
<sequence>METLLGFSRLLDRFLGTVAKFGGWAGVILVVVVCYDVVARYFGVPKPFGLNSTMIQESEYWFHSYLIVLVIGYGYIRQAHVRIDLLRETLSDSKKYWIEFCGVIAFLLPYSILGIWLSLPYTINSFNQGEISKSQNGLSNIWMLKGGLVILFILLLLAAISQLIKSYAGIRGQLPQEMKQMTIGGDH</sequence>
<evidence type="ECO:0000256" key="1">
    <source>
        <dbReference type="ARBA" id="ARBA00004429"/>
    </source>
</evidence>
<feature type="transmembrane region" description="Helical" evidence="9">
    <location>
        <begin position="141"/>
        <end position="164"/>
    </location>
</feature>
<comment type="subcellular location">
    <subcellularLocation>
        <location evidence="1 9">Cell inner membrane</location>
        <topology evidence="1 9">Multi-pass membrane protein</topology>
    </subcellularLocation>
</comment>
<evidence type="ECO:0000256" key="2">
    <source>
        <dbReference type="ARBA" id="ARBA00022448"/>
    </source>
</evidence>
<keyword evidence="12" id="KW-1185">Reference proteome</keyword>
<dbReference type="Proteomes" id="UP001056291">
    <property type="component" value="Chromosome"/>
</dbReference>
<keyword evidence="6 9" id="KW-1133">Transmembrane helix</keyword>
<comment type="subunit">
    <text evidence="9">The complex comprises the extracytoplasmic solute receptor protein and the two transmembrane proteins.</text>
</comment>
<evidence type="ECO:0000256" key="7">
    <source>
        <dbReference type="ARBA" id="ARBA00023136"/>
    </source>
</evidence>
<dbReference type="InterPro" id="IPR007387">
    <property type="entry name" value="TRAP_DctQ"/>
</dbReference>